<sequence length="68" mass="8507">MKEEITEDTGMIRDKRKQNQEETKALKERIKLMEQKWEKKKIAMIEKYERIEQPQKEQKQIELEKKTW</sequence>
<organism evidence="2 3">
    <name type="scientific">Popillia japonica</name>
    <name type="common">Japanese beetle</name>
    <dbReference type="NCBI Taxonomy" id="7064"/>
    <lineage>
        <taxon>Eukaryota</taxon>
        <taxon>Metazoa</taxon>
        <taxon>Ecdysozoa</taxon>
        <taxon>Arthropoda</taxon>
        <taxon>Hexapoda</taxon>
        <taxon>Insecta</taxon>
        <taxon>Pterygota</taxon>
        <taxon>Neoptera</taxon>
        <taxon>Endopterygota</taxon>
        <taxon>Coleoptera</taxon>
        <taxon>Polyphaga</taxon>
        <taxon>Scarabaeiformia</taxon>
        <taxon>Scarabaeidae</taxon>
        <taxon>Rutelinae</taxon>
        <taxon>Popillia</taxon>
    </lineage>
</organism>
<gene>
    <name evidence="2" type="ORF">QE152_g15501</name>
</gene>
<evidence type="ECO:0000313" key="2">
    <source>
        <dbReference type="EMBL" id="KAK9730064.1"/>
    </source>
</evidence>
<feature type="region of interest" description="Disordered" evidence="1">
    <location>
        <begin position="1"/>
        <end position="23"/>
    </location>
</feature>
<name>A0AAW1L876_POPJA</name>
<keyword evidence="3" id="KW-1185">Reference proteome</keyword>
<dbReference type="EMBL" id="JASPKY010000153">
    <property type="protein sequence ID" value="KAK9730064.1"/>
    <property type="molecule type" value="Genomic_DNA"/>
</dbReference>
<evidence type="ECO:0000313" key="3">
    <source>
        <dbReference type="Proteomes" id="UP001458880"/>
    </source>
</evidence>
<evidence type="ECO:0000256" key="1">
    <source>
        <dbReference type="SAM" id="MobiDB-lite"/>
    </source>
</evidence>
<proteinExistence type="predicted"/>
<dbReference type="Proteomes" id="UP001458880">
    <property type="component" value="Unassembled WGS sequence"/>
</dbReference>
<protein>
    <submittedName>
        <fullName evidence="2">Uncharacterized protein</fullName>
    </submittedName>
</protein>
<reference evidence="2 3" key="1">
    <citation type="journal article" date="2024" name="BMC Genomics">
        <title>De novo assembly and annotation of Popillia japonica's genome with initial clues to its potential as an invasive pest.</title>
        <authorList>
            <person name="Cucini C."/>
            <person name="Boschi S."/>
            <person name="Funari R."/>
            <person name="Cardaioli E."/>
            <person name="Iannotti N."/>
            <person name="Marturano G."/>
            <person name="Paoli F."/>
            <person name="Bruttini M."/>
            <person name="Carapelli A."/>
            <person name="Frati F."/>
            <person name="Nardi F."/>
        </authorList>
    </citation>
    <scope>NUCLEOTIDE SEQUENCE [LARGE SCALE GENOMIC DNA]</scope>
    <source>
        <strain evidence="2">DMR45628</strain>
    </source>
</reference>
<comment type="caution">
    <text evidence="2">The sequence shown here is derived from an EMBL/GenBank/DDBJ whole genome shotgun (WGS) entry which is preliminary data.</text>
</comment>
<accession>A0AAW1L876</accession>
<dbReference type="AlphaFoldDB" id="A0AAW1L876"/>